<comment type="caution">
    <text evidence="1">The sequence shown here is derived from an EMBL/GenBank/DDBJ whole genome shotgun (WGS) entry which is preliminary data.</text>
</comment>
<evidence type="ECO:0000313" key="2">
    <source>
        <dbReference type="Proteomes" id="UP000006729"/>
    </source>
</evidence>
<protein>
    <submittedName>
        <fullName evidence="1">Uncharacterized protein</fullName>
    </submittedName>
</protein>
<organism evidence="1 2">
    <name type="scientific">Populus trichocarpa</name>
    <name type="common">Western balsam poplar</name>
    <name type="synonym">Populus balsamifera subsp. trichocarpa</name>
    <dbReference type="NCBI Taxonomy" id="3694"/>
    <lineage>
        <taxon>Eukaryota</taxon>
        <taxon>Viridiplantae</taxon>
        <taxon>Streptophyta</taxon>
        <taxon>Embryophyta</taxon>
        <taxon>Tracheophyta</taxon>
        <taxon>Spermatophyta</taxon>
        <taxon>Magnoliopsida</taxon>
        <taxon>eudicotyledons</taxon>
        <taxon>Gunneridae</taxon>
        <taxon>Pentapetalae</taxon>
        <taxon>rosids</taxon>
        <taxon>fabids</taxon>
        <taxon>Malpighiales</taxon>
        <taxon>Salicaceae</taxon>
        <taxon>Saliceae</taxon>
        <taxon>Populus</taxon>
    </lineage>
</organism>
<sequence>MDLSISCHSFTSFYQQITSPNSSSLKCRCVKTTSELQTSVGVNDRTGNSPSIPPRKVTVHDRQRGVVHEFLVPEEIKCYVVCALGGNAEPVYIAHSGITEHHASICLQARVACVFTLQPMALAIFWLKLFEIKCYVLAGCCTSCAVRVKSGQLRQPEALGISVELKSKGPCRRADFWMCSLHQRCTICRGNNLKFCLVDERVQGGKKRTKKTTKF</sequence>
<name>A0ACC0TAD7_POPTR</name>
<gene>
    <name evidence="1" type="ORF">POPTR_003G176400v4</name>
</gene>
<proteinExistence type="predicted"/>
<dbReference type="EMBL" id="CM009292">
    <property type="protein sequence ID" value="KAI9398378.1"/>
    <property type="molecule type" value="Genomic_DNA"/>
</dbReference>
<reference evidence="1 2" key="1">
    <citation type="journal article" date="2006" name="Science">
        <title>The genome of black cottonwood, Populus trichocarpa (Torr. &amp; Gray).</title>
        <authorList>
            <person name="Tuskan G.A."/>
            <person name="Difazio S."/>
            <person name="Jansson S."/>
            <person name="Bohlmann J."/>
            <person name="Grigoriev I."/>
            <person name="Hellsten U."/>
            <person name="Putnam N."/>
            <person name="Ralph S."/>
            <person name="Rombauts S."/>
            <person name="Salamov A."/>
            <person name="Schein J."/>
            <person name="Sterck L."/>
            <person name="Aerts A."/>
            <person name="Bhalerao R.R."/>
            <person name="Bhalerao R.P."/>
            <person name="Blaudez D."/>
            <person name="Boerjan W."/>
            <person name="Brun A."/>
            <person name="Brunner A."/>
            <person name="Busov V."/>
            <person name="Campbell M."/>
            <person name="Carlson J."/>
            <person name="Chalot M."/>
            <person name="Chapman J."/>
            <person name="Chen G.L."/>
            <person name="Cooper D."/>
            <person name="Coutinho P.M."/>
            <person name="Couturier J."/>
            <person name="Covert S."/>
            <person name="Cronk Q."/>
            <person name="Cunningham R."/>
            <person name="Davis J."/>
            <person name="Degroeve S."/>
            <person name="Dejardin A."/>
            <person name="Depamphilis C."/>
            <person name="Detter J."/>
            <person name="Dirks B."/>
            <person name="Dubchak I."/>
            <person name="Duplessis S."/>
            <person name="Ehlting J."/>
            <person name="Ellis B."/>
            <person name="Gendler K."/>
            <person name="Goodstein D."/>
            <person name="Gribskov M."/>
            <person name="Grimwood J."/>
            <person name="Groover A."/>
            <person name="Gunter L."/>
            <person name="Hamberger B."/>
            <person name="Heinze B."/>
            <person name="Helariutta Y."/>
            <person name="Henrissat B."/>
            <person name="Holligan D."/>
            <person name="Holt R."/>
            <person name="Huang W."/>
            <person name="Islam-Faridi N."/>
            <person name="Jones S."/>
            <person name="Jones-Rhoades M."/>
            <person name="Jorgensen R."/>
            <person name="Joshi C."/>
            <person name="Kangasjarvi J."/>
            <person name="Karlsson J."/>
            <person name="Kelleher C."/>
            <person name="Kirkpatrick R."/>
            <person name="Kirst M."/>
            <person name="Kohler A."/>
            <person name="Kalluri U."/>
            <person name="Larimer F."/>
            <person name="Leebens-Mack J."/>
            <person name="Leple J.C."/>
            <person name="Locascio P."/>
            <person name="Lou Y."/>
            <person name="Lucas S."/>
            <person name="Martin F."/>
            <person name="Montanini B."/>
            <person name="Napoli C."/>
            <person name="Nelson D.R."/>
            <person name="Nelson C."/>
            <person name="Nieminen K."/>
            <person name="Nilsson O."/>
            <person name="Pereda V."/>
            <person name="Peter G."/>
            <person name="Philippe R."/>
            <person name="Pilate G."/>
            <person name="Poliakov A."/>
            <person name="Razumovskaya J."/>
            <person name="Richardson P."/>
            <person name="Rinaldi C."/>
            <person name="Ritland K."/>
            <person name="Rouze P."/>
            <person name="Ryaboy D."/>
            <person name="Schmutz J."/>
            <person name="Schrader J."/>
            <person name="Segerman B."/>
            <person name="Shin H."/>
            <person name="Siddiqui A."/>
            <person name="Sterky F."/>
            <person name="Terry A."/>
            <person name="Tsai C.J."/>
            <person name="Uberbacher E."/>
            <person name="Unneberg P."/>
            <person name="Vahala J."/>
            <person name="Wall K."/>
            <person name="Wessler S."/>
            <person name="Yang G."/>
            <person name="Yin T."/>
            <person name="Douglas C."/>
            <person name="Marra M."/>
            <person name="Sandberg G."/>
            <person name="Van de Peer Y."/>
            <person name="Rokhsar D."/>
        </authorList>
    </citation>
    <scope>NUCLEOTIDE SEQUENCE [LARGE SCALE GENOMIC DNA]</scope>
    <source>
        <strain evidence="2">cv. Nisqually</strain>
    </source>
</reference>
<dbReference type="Proteomes" id="UP000006729">
    <property type="component" value="Chromosome 3"/>
</dbReference>
<keyword evidence="2" id="KW-1185">Reference proteome</keyword>
<accession>A0ACC0TAD7</accession>
<evidence type="ECO:0000313" key="1">
    <source>
        <dbReference type="EMBL" id="KAI9398378.1"/>
    </source>
</evidence>